<reference evidence="3" key="1">
    <citation type="journal article" date="2021" name="Nat. Commun.">
        <title>Genetic determinants of endophytism in the Arabidopsis root mycobiome.</title>
        <authorList>
            <person name="Mesny F."/>
            <person name="Miyauchi S."/>
            <person name="Thiergart T."/>
            <person name="Pickel B."/>
            <person name="Atanasova L."/>
            <person name="Karlsson M."/>
            <person name="Huettel B."/>
            <person name="Barry K.W."/>
            <person name="Haridas S."/>
            <person name="Chen C."/>
            <person name="Bauer D."/>
            <person name="Andreopoulos W."/>
            <person name="Pangilinan J."/>
            <person name="LaButti K."/>
            <person name="Riley R."/>
            <person name="Lipzen A."/>
            <person name="Clum A."/>
            <person name="Drula E."/>
            <person name="Henrissat B."/>
            <person name="Kohler A."/>
            <person name="Grigoriev I.V."/>
            <person name="Martin F.M."/>
            <person name="Hacquard S."/>
        </authorList>
    </citation>
    <scope>NUCLEOTIDE SEQUENCE</scope>
    <source>
        <strain evidence="3">MPI-CAGE-AT-0016</strain>
    </source>
</reference>
<feature type="compositionally biased region" description="Basic and acidic residues" evidence="1">
    <location>
        <begin position="202"/>
        <end position="211"/>
    </location>
</feature>
<gene>
    <name evidence="3" type="ORF">B0T11DRAFT_270790</name>
</gene>
<feature type="region of interest" description="Disordered" evidence="1">
    <location>
        <begin position="186"/>
        <end position="211"/>
    </location>
</feature>
<keyword evidence="3" id="KW-0436">Ligase</keyword>
<accession>A0A8K0TSJ6</accession>
<dbReference type="AlphaFoldDB" id="A0A8K0TSJ6"/>
<dbReference type="PANTHER" id="PTHR39465:SF1">
    <property type="entry name" value="DNA LIGASE D 3'-PHOSPHOESTERASE DOMAIN-CONTAINING PROTEIN"/>
    <property type="match status" value="1"/>
</dbReference>
<evidence type="ECO:0000313" key="3">
    <source>
        <dbReference type="EMBL" id="KAH7375689.1"/>
    </source>
</evidence>
<evidence type="ECO:0000259" key="2">
    <source>
        <dbReference type="Pfam" id="PF13298"/>
    </source>
</evidence>
<proteinExistence type="predicted"/>
<dbReference type="GO" id="GO:0016874">
    <property type="term" value="F:ligase activity"/>
    <property type="evidence" value="ECO:0007669"/>
    <property type="project" value="UniProtKB-KW"/>
</dbReference>
<feature type="compositionally biased region" description="Acidic residues" evidence="1">
    <location>
        <begin position="272"/>
        <end position="288"/>
    </location>
</feature>
<feature type="region of interest" description="Disordered" evidence="1">
    <location>
        <begin position="245"/>
        <end position="323"/>
    </location>
</feature>
<dbReference type="InterPro" id="IPR014144">
    <property type="entry name" value="LigD_PE_domain"/>
</dbReference>
<dbReference type="Proteomes" id="UP000813385">
    <property type="component" value="Unassembled WGS sequence"/>
</dbReference>
<feature type="compositionally biased region" description="Basic and acidic residues" evidence="1">
    <location>
        <begin position="245"/>
        <end position="257"/>
    </location>
</feature>
<organism evidence="3 4">
    <name type="scientific">Plectosphaerella cucumerina</name>
    <dbReference type="NCBI Taxonomy" id="40658"/>
    <lineage>
        <taxon>Eukaryota</taxon>
        <taxon>Fungi</taxon>
        <taxon>Dikarya</taxon>
        <taxon>Ascomycota</taxon>
        <taxon>Pezizomycotina</taxon>
        <taxon>Sordariomycetes</taxon>
        <taxon>Hypocreomycetidae</taxon>
        <taxon>Glomerellales</taxon>
        <taxon>Plectosphaerellaceae</taxon>
        <taxon>Plectosphaerella</taxon>
    </lineage>
</organism>
<evidence type="ECO:0000313" key="4">
    <source>
        <dbReference type="Proteomes" id="UP000813385"/>
    </source>
</evidence>
<sequence>MAAKRQRSPELIPNPFIKKQNREWTLRAPQDLLAAPDEAATTAAIEAGHVAIDDHVAHFGAALARTTRVPYPDAAPHLSIDAYKALYETNVNSEHGAHFVIHQHDHPVAGTHYDLRLQINGTSSASWAVMYGMPGDANSFKLARNATETRVHCLWNHLIETASATTGSLLIWDTGTYSVLKRRSKHAPAVDPSSQGEESEGEGVKTEQEKLHEAFRQRKIRIRLDGTRLPRPYVLNLRLTKTEDAEGRVKAKKSAERGRRRRRGGRGKEVEETSSEEEEVVEDDELDAVEPGSQQPNEEEVKGASAPTEMTDEMRRELEEQEDAQVRATNAYIGADNSIGSVHQRKWFLSLDREASGFVRTAKKGQKVVWRREGEEEADGKRLQYPFYVRGPEAERSVVTGRLAADVLRDEGVRGFFGRKGWRPVLR</sequence>
<dbReference type="OrthoDB" id="2588098at2759"/>
<keyword evidence="4" id="KW-1185">Reference proteome</keyword>
<dbReference type="EMBL" id="JAGPXD010000001">
    <property type="protein sequence ID" value="KAH7375689.1"/>
    <property type="molecule type" value="Genomic_DNA"/>
</dbReference>
<protein>
    <submittedName>
        <fullName evidence="3">DNA polymerase ligase-domain-containing protein</fullName>
    </submittedName>
</protein>
<dbReference type="PANTHER" id="PTHR39465">
    <property type="entry name" value="DNA LIGASE D, 3'-PHOSPHOESTERASE DOMAIN"/>
    <property type="match status" value="1"/>
</dbReference>
<comment type="caution">
    <text evidence="3">The sequence shown here is derived from an EMBL/GenBank/DDBJ whole genome shotgun (WGS) entry which is preliminary data.</text>
</comment>
<evidence type="ECO:0000256" key="1">
    <source>
        <dbReference type="SAM" id="MobiDB-lite"/>
    </source>
</evidence>
<dbReference type="Pfam" id="PF13298">
    <property type="entry name" value="LigD_N"/>
    <property type="match status" value="1"/>
</dbReference>
<feature type="domain" description="DNA ligase D 3'-phosphoesterase" evidence="2">
    <location>
        <begin position="102"/>
        <end position="235"/>
    </location>
</feature>
<name>A0A8K0TSJ6_9PEZI</name>